<evidence type="ECO:0000256" key="2">
    <source>
        <dbReference type="ARBA" id="ARBA00022737"/>
    </source>
</evidence>
<name>A0ABS5PJQ1_9FIRM</name>
<feature type="domain" description="SLH" evidence="3">
    <location>
        <begin position="614"/>
        <end position="674"/>
    </location>
</feature>
<reference evidence="4 5" key="1">
    <citation type="submission" date="2021-05" db="EMBL/GenBank/DDBJ databases">
        <title>Fusibacter ferrireducens sp. nov., an anaerobic, sulfur- and Fe-reducing bacterium isolated from the mangrove sediment.</title>
        <authorList>
            <person name="Qiu D."/>
        </authorList>
    </citation>
    <scope>NUCLEOTIDE SEQUENCE [LARGE SCALE GENOMIC DNA]</scope>
    <source>
        <strain evidence="4 5">DSM 12116</strain>
    </source>
</reference>
<feature type="non-terminal residue" evidence="4">
    <location>
        <position position="1"/>
    </location>
</feature>
<evidence type="ECO:0000256" key="1">
    <source>
        <dbReference type="ARBA" id="ARBA00022729"/>
    </source>
</evidence>
<protein>
    <submittedName>
        <fullName evidence="4">S-layer homology domain-containing protein</fullName>
    </submittedName>
</protein>
<dbReference type="InterPro" id="IPR032812">
    <property type="entry name" value="SbsA_Ig"/>
</dbReference>
<dbReference type="InterPro" id="IPR001119">
    <property type="entry name" value="SLH_dom"/>
</dbReference>
<accession>A0ABS5PJQ1</accession>
<keyword evidence="5" id="KW-1185">Reference proteome</keyword>
<dbReference type="Pfam" id="PF13205">
    <property type="entry name" value="Big_5"/>
    <property type="match status" value="1"/>
</dbReference>
<evidence type="ECO:0000259" key="3">
    <source>
        <dbReference type="PROSITE" id="PS51272"/>
    </source>
</evidence>
<dbReference type="Pfam" id="PF00395">
    <property type="entry name" value="SLH"/>
    <property type="match status" value="3"/>
</dbReference>
<proteinExistence type="predicted"/>
<dbReference type="EMBL" id="JAHBCL010000001">
    <property type="protein sequence ID" value="MBS7525298.1"/>
    <property type="molecule type" value="Genomic_DNA"/>
</dbReference>
<sequence length="800" mass="87879">NAGNRSTTSAAYTVKVDKATPALAVSANKGTSDGEAYTSDTWTNGNVIFTLGNTTTQISDTTFMVSIDGGAYKTLVDNTYAIDGETNAIYQFKCISGSDIESNIITYKVKIDQTLPNMMDLSPVNLSEDQSANPIIRFSSDEPLLKGDGYLTIYNLLTDAKVWQIHSSNNRVKLADENKHVIITLPEMLTDTTAYYLTVDEGFVTDRAGNKSESFGGKDNWQFKTAMKTIIPDSEISIFDYKVEVISKGAADTAESSETISTVADKTISNQQNVIVKANYTENGKDYFVKLKVTPLMNATPEIIKVSTTVGTVSLSEDKTSFDVMLPQDKSEATVTVSLGDEGNNEFAIKIVNSSFVGVVESKGEIQTDVEESNLLNAVDLSLEVATSQNPNTTVDVMVKMIVEEKDATEVKCADEVQQIAPTATLAFLDIALEKIVTTTVLGASTEATESINNVQQPVFITLSIPSEIQGNFTYKIVREHNGELEVLPSQVIDNGTKIRFETDRFSTYAIVSTQRPENDHDKKKKDKISGSDLNATIIHIENDAVAERIVANADKSTAQVVNLDSDLEDPEIQTMLLPYYTEDETEKVVKFSAITDDELKWRSEEGKSYWFKLNRVSFKDIETHVAKEDILFVSARKLFSGTDVDIFAPDEALTRAMFVTVIGKLSGIDATKYGRAGFIDVAAGSWYEPYLTWALQAGIISGRGNGIFAPKDLITREEMAVILSQFADYKGFELNETDDNGIYEDSGIISFWAKDSIDHLSAAGVVTGDALHMLHPKTVITRAECASYLRRFIENVVNK</sequence>
<organism evidence="4 5">
    <name type="scientific">Fusibacter paucivorans</name>
    <dbReference type="NCBI Taxonomy" id="76009"/>
    <lineage>
        <taxon>Bacteria</taxon>
        <taxon>Bacillati</taxon>
        <taxon>Bacillota</taxon>
        <taxon>Clostridia</taxon>
        <taxon>Eubacteriales</taxon>
        <taxon>Eubacteriales Family XII. Incertae Sedis</taxon>
        <taxon>Fusibacter</taxon>
    </lineage>
</organism>
<keyword evidence="2" id="KW-0677">Repeat</keyword>
<dbReference type="PROSITE" id="PS51272">
    <property type="entry name" value="SLH"/>
    <property type="match status" value="3"/>
</dbReference>
<dbReference type="Proteomes" id="UP000746471">
    <property type="component" value="Unassembled WGS sequence"/>
</dbReference>
<evidence type="ECO:0000313" key="5">
    <source>
        <dbReference type="Proteomes" id="UP000746471"/>
    </source>
</evidence>
<gene>
    <name evidence="4" type="ORF">KHM83_01260</name>
</gene>
<feature type="domain" description="SLH" evidence="3">
    <location>
        <begin position="675"/>
        <end position="738"/>
    </location>
</feature>
<evidence type="ECO:0000313" key="4">
    <source>
        <dbReference type="EMBL" id="MBS7525298.1"/>
    </source>
</evidence>
<feature type="domain" description="SLH" evidence="3">
    <location>
        <begin position="741"/>
        <end position="800"/>
    </location>
</feature>
<comment type="caution">
    <text evidence="4">The sequence shown here is derived from an EMBL/GenBank/DDBJ whole genome shotgun (WGS) entry which is preliminary data.</text>
</comment>
<dbReference type="RefSeq" id="WP_213235080.1">
    <property type="nucleotide sequence ID" value="NZ_JAHBCL010000001.1"/>
</dbReference>
<keyword evidence="1" id="KW-0732">Signal</keyword>